<feature type="domain" description="TauD/TfdA-like" evidence="2">
    <location>
        <begin position="114"/>
        <end position="395"/>
    </location>
</feature>
<dbReference type="SUPFAM" id="SSF51197">
    <property type="entry name" value="Clavaminate synthase-like"/>
    <property type="match status" value="1"/>
</dbReference>
<keyword evidence="4" id="KW-1185">Reference proteome</keyword>
<proteinExistence type="predicted"/>
<dbReference type="GeneID" id="69008463"/>
<dbReference type="Proteomes" id="UP000613401">
    <property type="component" value="Unassembled WGS sequence"/>
</dbReference>
<dbReference type="EMBL" id="WVTB01000085">
    <property type="protein sequence ID" value="KAF3799254.1"/>
    <property type="molecule type" value="Genomic_DNA"/>
</dbReference>
<evidence type="ECO:0000313" key="3">
    <source>
        <dbReference type="EMBL" id="KAF3799254.1"/>
    </source>
</evidence>
<name>A0A8H4C8A8_COLGL</name>
<organism evidence="3 4">
    <name type="scientific">Colletotrichum gloeosporioides</name>
    <name type="common">Anthracnose fungus</name>
    <name type="synonym">Glomerella cingulata</name>
    <dbReference type="NCBI Taxonomy" id="474922"/>
    <lineage>
        <taxon>Eukaryota</taxon>
        <taxon>Fungi</taxon>
        <taxon>Dikarya</taxon>
        <taxon>Ascomycota</taxon>
        <taxon>Pezizomycotina</taxon>
        <taxon>Sordariomycetes</taxon>
        <taxon>Hypocreomycetidae</taxon>
        <taxon>Glomerellales</taxon>
        <taxon>Glomerellaceae</taxon>
        <taxon>Colletotrichum</taxon>
        <taxon>Colletotrichum gloeosporioides species complex</taxon>
    </lineage>
</organism>
<comment type="caution">
    <text evidence="3">The sequence shown here is derived from an EMBL/GenBank/DDBJ whole genome shotgun (WGS) entry which is preliminary data.</text>
</comment>
<evidence type="ECO:0000313" key="4">
    <source>
        <dbReference type="Proteomes" id="UP000613401"/>
    </source>
</evidence>
<sequence>MSTASSRVCTLASRLLAAKPLICKLDHQAQPRYSMATAITLNSALFVPNGTTDPESQTEVFESFELPTTNQRNLGAPHPEGTVTPLALRPSRHDDHVDLETVIQTVKSLQARGGILTEKLALHGTLLFRGLPIHNAEDFSKFAHAFGYKPHEIIGIVVNRPLLAPNVAPANEAPKEVLIYNHNESPQVPHAPEYIFFYNHKAPERGGETPISSSLELFNRAKNEIPEFIAEITEKGILSRVTYKFDRQYEGGSTLKQAFGKEFQEGDDDSTKKAKIEAQISRYGRGEHTTWEWIEDGVVLTHRLPAVRTQPGTNLPTLFTGLAAYWKNAQGGNGSRKEVTKQLYGDGTPIPEKYLEHLSKITDEIRVLHKWQRGDILVYDNIIAQHGRQPWEGEQSDRVVLASLFDGHRVPGAYNDKSWAQVVQALEG</sequence>
<protein>
    <recommendedName>
        <fullName evidence="2">TauD/TfdA-like domain-containing protein</fullName>
    </recommendedName>
</protein>
<evidence type="ECO:0000256" key="1">
    <source>
        <dbReference type="ARBA" id="ARBA00023002"/>
    </source>
</evidence>
<dbReference type="GO" id="GO:0016491">
    <property type="term" value="F:oxidoreductase activity"/>
    <property type="evidence" value="ECO:0007669"/>
    <property type="project" value="UniProtKB-KW"/>
</dbReference>
<dbReference type="Gene3D" id="3.60.130.10">
    <property type="entry name" value="Clavaminate synthase-like"/>
    <property type="match status" value="1"/>
</dbReference>
<reference evidence="3" key="2">
    <citation type="submission" date="2020-03" db="EMBL/GenBank/DDBJ databases">
        <authorList>
            <person name="Fu F.-F."/>
            <person name="Chen J."/>
        </authorList>
    </citation>
    <scope>NUCLEOTIDE SEQUENCE</scope>
    <source>
        <strain evidence="3">Lc1</strain>
    </source>
</reference>
<dbReference type="InterPro" id="IPR050411">
    <property type="entry name" value="AlphaKG_dependent_hydroxylases"/>
</dbReference>
<dbReference type="InterPro" id="IPR042098">
    <property type="entry name" value="TauD-like_sf"/>
</dbReference>
<keyword evidence="1" id="KW-0560">Oxidoreductase</keyword>
<dbReference type="InterPro" id="IPR003819">
    <property type="entry name" value="TauD/TfdA-like"/>
</dbReference>
<dbReference type="AlphaFoldDB" id="A0A8H4C8A8"/>
<reference evidence="3" key="1">
    <citation type="journal article" date="2020" name="Phytopathology">
        <title>Genome sequence and comparative analysis of Colletotrichum gloeosporioides isolated from Liriodendron leaves.</title>
        <authorList>
            <person name="Fu F.F."/>
            <person name="Hao Z."/>
            <person name="Wang P."/>
            <person name="Lu Y."/>
            <person name="Xue L.J."/>
            <person name="Wei G."/>
            <person name="Tian Y."/>
            <person name="Baishi H."/>
            <person name="Xu H."/>
            <person name="Shi J."/>
            <person name="Cheng T."/>
            <person name="Wang G."/>
            <person name="Yi Y."/>
            <person name="Chen J."/>
        </authorList>
    </citation>
    <scope>NUCLEOTIDE SEQUENCE</scope>
    <source>
        <strain evidence="3">Lc1</strain>
    </source>
</reference>
<dbReference type="PANTHER" id="PTHR10696">
    <property type="entry name" value="GAMMA-BUTYROBETAINE HYDROXYLASE-RELATED"/>
    <property type="match status" value="1"/>
</dbReference>
<dbReference type="RefSeq" id="XP_045258414.1">
    <property type="nucleotide sequence ID" value="XM_045401412.1"/>
</dbReference>
<dbReference type="Pfam" id="PF02668">
    <property type="entry name" value="TauD"/>
    <property type="match status" value="1"/>
</dbReference>
<dbReference type="PANTHER" id="PTHR10696:SF21">
    <property type="entry name" value="TAUD_TFDA-LIKE DOMAIN-CONTAINING PROTEIN"/>
    <property type="match status" value="1"/>
</dbReference>
<accession>A0A8H4C8A8</accession>
<evidence type="ECO:0000259" key="2">
    <source>
        <dbReference type="Pfam" id="PF02668"/>
    </source>
</evidence>
<gene>
    <name evidence="3" type="ORF">GCG54_00001294</name>
</gene>